<dbReference type="Proteomes" id="UP001159405">
    <property type="component" value="Unassembled WGS sequence"/>
</dbReference>
<protein>
    <recommendedName>
        <fullName evidence="2">Carboxylesterase type B domain-containing protein</fullName>
    </recommendedName>
</protein>
<evidence type="ECO:0000313" key="3">
    <source>
        <dbReference type="EMBL" id="CAH3129310.1"/>
    </source>
</evidence>
<proteinExistence type="inferred from homology"/>
<comment type="similarity">
    <text evidence="1">Belongs to the type-B carboxylesterase/lipase family.</text>
</comment>
<reference evidence="3 4" key="1">
    <citation type="submission" date="2022-05" db="EMBL/GenBank/DDBJ databases">
        <authorList>
            <consortium name="Genoscope - CEA"/>
            <person name="William W."/>
        </authorList>
    </citation>
    <scope>NUCLEOTIDE SEQUENCE [LARGE SCALE GENOMIC DNA]</scope>
</reference>
<dbReference type="Pfam" id="PF00135">
    <property type="entry name" value="COesterase"/>
    <property type="match status" value="1"/>
</dbReference>
<evidence type="ECO:0000313" key="4">
    <source>
        <dbReference type="Proteomes" id="UP001159405"/>
    </source>
</evidence>
<evidence type="ECO:0000259" key="2">
    <source>
        <dbReference type="Pfam" id="PF00135"/>
    </source>
</evidence>
<dbReference type="PANTHER" id="PTHR43903">
    <property type="entry name" value="NEUROLIGIN"/>
    <property type="match status" value="1"/>
</dbReference>
<gene>
    <name evidence="3" type="ORF">PLOB_00034081</name>
</gene>
<sequence>MESVDNGVSSTLFKSFLIKFAQVQKTSKKKNADLLADALEFMYTPWPDNSNTYALRSGLVDVIGDKIFAAPSHKVADVHSQVAPVYMYEFAHRAKLSLAVRAEWMGVVHGENIPFDFGLPFLPKFSPHYSQADRNVSLFIMSMYANFARSGDPSVTGVTWEKYNSSHRAYLKVDTSPKLKTSFNSRRMSFWNNYYPKLEQVKFDVNKEVVSGAKDVVTIGTALQVVFALIVYLSY</sequence>
<dbReference type="Gene3D" id="3.40.50.1820">
    <property type="entry name" value="alpha/beta hydrolase"/>
    <property type="match status" value="1"/>
</dbReference>
<dbReference type="InterPro" id="IPR029058">
    <property type="entry name" value="AB_hydrolase_fold"/>
</dbReference>
<feature type="domain" description="Carboxylesterase type B" evidence="2">
    <location>
        <begin position="26"/>
        <end position="191"/>
    </location>
</feature>
<name>A0ABN8P0R7_9CNID</name>
<dbReference type="EMBL" id="CALNXK010000046">
    <property type="protein sequence ID" value="CAH3129310.1"/>
    <property type="molecule type" value="Genomic_DNA"/>
</dbReference>
<keyword evidence="4" id="KW-1185">Reference proteome</keyword>
<dbReference type="SUPFAM" id="SSF53474">
    <property type="entry name" value="alpha/beta-Hydrolases"/>
    <property type="match status" value="1"/>
</dbReference>
<comment type="caution">
    <text evidence="3">The sequence shown here is derived from an EMBL/GenBank/DDBJ whole genome shotgun (WGS) entry which is preliminary data.</text>
</comment>
<dbReference type="InterPro" id="IPR051093">
    <property type="entry name" value="Neuroligin/BSAL"/>
</dbReference>
<organism evidence="3 4">
    <name type="scientific">Porites lobata</name>
    <dbReference type="NCBI Taxonomy" id="104759"/>
    <lineage>
        <taxon>Eukaryota</taxon>
        <taxon>Metazoa</taxon>
        <taxon>Cnidaria</taxon>
        <taxon>Anthozoa</taxon>
        <taxon>Hexacorallia</taxon>
        <taxon>Scleractinia</taxon>
        <taxon>Fungiina</taxon>
        <taxon>Poritidae</taxon>
        <taxon>Porites</taxon>
    </lineage>
</organism>
<accession>A0ABN8P0R7</accession>
<dbReference type="InterPro" id="IPR002018">
    <property type="entry name" value="CarbesteraseB"/>
</dbReference>
<evidence type="ECO:0000256" key="1">
    <source>
        <dbReference type="ARBA" id="ARBA00005964"/>
    </source>
</evidence>